<accession>A0ABP8HQG0</accession>
<protein>
    <recommendedName>
        <fullName evidence="3">Carboxypeptidase regulatory-like domain-containing protein</fullName>
    </recommendedName>
</protein>
<name>A0ABP8HQG0_9BACT</name>
<sequence length="593" mass="61886">MHRKLLTALLATLLFTACRKMESYENNPVPSAVAPDPVSATLQGTVLDETGAPAAGVTVRAGSRSATTDNNGHFRITGAALDRKASVVTAQKNGYFKAVRSFAATSGANEVRIKLIPRRSAGSFDAAAGGAVSLANGAQVTLPAGAVMLKSGGGTYSGTVHVYAAYIDPTAPDIAQTIPGSLMADDKDGRRVTLASYGMMSVELQGASGEALQVKTGQQATLKMPIPAARAAAAPASIALWYVDEATGLWKEEGTATKQGDSYIGTVKHFSFWNCDIGLNGSYLNLTLGTAGGAPIAHTIVWLSAPRPDGAFDFVYGFTDSLGQVSGYVPNGLPITLRLDNACGNTYHTQALGTFSQNTSLALSITPQQPALVTVTGTLLTCAGTPVTDGYANIRYGFSQAYVATNASGAFSVTLPLCPSWNEPVRVRGVDAGNIQQSAEMTFPVTGSSISTGPIAACGNIDYSFINYSIDGSDYRISTIRPGDTVRGYPVQYAQPALPGTQIAGSRSVANEFIYFSFENGSAQAPGTYPLRHIYVNGSSGPGTAAAGSTVTVTRMALQQNQYYEGSFSGTFTDGQNTTHTLNGTFRALRDRP</sequence>
<gene>
    <name evidence="1" type="ORF">GCM10023184_42390</name>
</gene>
<proteinExistence type="predicted"/>
<evidence type="ECO:0000313" key="2">
    <source>
        <dbReference type="Proteomes" id="UP001501725"/>
    </source>
</evidence>
<dbReference type="RefSeq" id="WP_345257954.1">
    <property type="nucleotide sequence ID" value="NZ_BAABGY010000016.1"/>
</dbReference>
<keyword evidence="2" id="KW-1185">Reference proteome</keyword>
<comment type="caution">
    <text evidence="1">The sequence shown here is derived from an EMBL/GenBank/DDBJ whole genome shotgun (WGS) entry which is preliminary data.</text>
</comment>
<dbReference type="InterPro" id="IPR008969">
    <property type="entry name" value="CarboxyPept-like_regulatory"/>
</dbReference>
<dbReference type="Gene3D" id="2.60.40.1120">
    <property type="entry name" value="Carboxypeptidase-like, regulatory domain"/>
    <property type="match status" value="1"/>
</dbReference>
<evidence type="ECO:0000313" key="1">
    <source>
        <dbReference type="EMBL" id="GAA4342708.1"/>
    </source>
</evidence>
<dbReference type="Proteomes" id="UP001501725">
    <property type="component" value="Unassembled WGS sequence"/>
</dbReference>
<dbReference type="PROSITE" id="PS51257">
    <property type="entry name" value="PROKAR_LIPOPROTEIN"/>
    <property type="match status" value="1"/>
</dbReference>
<dbReference type="EMBL" id="BAABGY010000016">
    <property type="protein sequence ID" value="GAA4342708.1"/>
    <property type="molecule type" value="Genomic_DNA"/>
</dbReference>
<evidence type="ECO:0008006" key="3">
    <source>
        <dbReference type="Google" id="ProtNLM"/>
    </source>
</evidence>
<organism evidence="1 2">
    <name type="scientific">Flaviaesturariibacter amylovorans</name>
    <dbReference type="NCBI Taxonomy" id="1084520"/>
    <lineage>
        <taxon>Bacteria</taxon>
        <taxon>Pseudomonadati</taxon>
        <taxon>Bacteroidota</taxon>
        <taxon>Chitinophagia</taxon>
        <taxon>Chitinophagales</taxon>
        <taxon>Chitinophagaceae</taxon>
        <taxon>Flaviaestuariibacter</taxon>
    </lineage>
</organism>
<dbReference type="Pfam" id="PF13620">
    <property type="entry name" value="CarboxypepD_reg"/>
    <property type="match status" value="1"/>
</dbReference>
<reference evidence="2" key="1">
    <citation type="journal article" date="2019" name="Int. J. Syst. Evol. Microbiol.">
        <title>The Global Catalogue of Microorganisms (GCM) 10K type strain sequencing project: providing services to taxonomists for standard genome sequencing and annotation.</title>
        <authorList>
            <consortium name="The Broad Institute Genomics Platform"/>
            <consortium name="The Broad Institute Genome Sequencing Center for Infectious Disease"/>
            <person name="Wu L."/>
            <person name="Ma J."/>
        </authorList>
    </citation>
    <scope>NUCLEOTIDE SEQUENCE [LARGE SCALE GENOMIC DNA]</scope>
    <source>
        <strain evidence="2">JCM 17919</strain>
    </source>
</reference>
<dbReference type="SUPFAM" id="SSF49464">
    <property type="entry name" value="Carboxypeptidase regulatory domain-like"/>
    <property type="match status" value="1"/>
</dbReference>